<evidence type="ECO:0000313" key="2">
    <source>
        <dbReference type="EMBL" id="KAG7159332.1"/>
    </source>
</evidence>
<feature type="region of interest" description="Disordered" evidence="1">
    <location>
        <begin position="366"/>
        <end position="428"/>
    </location>
</feature>
<feature type="region of interest" description="Disordered" evidence="1">
    <location>
        <begin position="155"/>
        <end position="290"/>
    </location>
</feature>
<keyword evidence="3" id="KW-1185">Reference proteome</keyword>
<feature type="region of interest" description="Disordered" evidence="1">
    <location>
        <begin position="442"/>
        <end position="523"/>
    </location>
</feature>
<feature type="compositionally biased region" description="Low complexity" evidence="1">
    <location>
        <begin position="155"/>
        <end position="172"/>
    </location>
</feature>
<name>A0A8J5JIZ6_HOMAM</name>
<comment type="caution">
    <text evidence="2">The sequence shown here is derived from an EMBL/GenBank/DDBJ whole genome shotgun (WGS) entry which is preliminary data.</text>
</comment>
<feature type="compositionally biased region" description="Low complexity" evidence="1">
    <location>
        <begin position="394"/>
        <end position="416"/>
    </location>
</feature>
<protein>
    <submittedName>
        <fullName evidence="2">Uncharacterized protein</fullName>
    </submittedName>
</protein>
<feature type="compositionally biased region" description="Pro residues" evidence="1">
    <location>
        <begin position="444"/>
        <end position="454"/>
    </location>
</feature>
<reference evidence="2" key="1">
    <citation type="journal article" date="2021" name="Sci. Adv.">
        <title>The American lobster genome reveals insights on longevity, neural, and immune adaptations.</title>
        <authorList>
            <person name="Polinski J.M."/>
            <person name="Zimin A.V."/>
            <person name="Clark K.F."/>
            <person name="Kohn A.B."/>
            <person name="Sadowski N."/>
            <person name="Timp W."/>
            <person name="Ptitsyn A."/>
            <person name="Khanna P."/>
            <person name="Romanova D.Y."/>
            <person name="Williams P."/>
            <person name="Greenwood S.J."/>
            <person name="Moroz L.L."/>
            <person name="Walt D.R."/>
            <person name="Bodnar A.G."/>
        </authorList>
    </citation>
    <scope>NUCLEOTIDE SEQUENCE</scope>
    <source>
        <strain evidence="2">GMGI-L3</strain>
    </source>
</reference>
<accession>A0A8J5JIZ6</accession>
<dbReference type="AlphaFoldDB" id="A0A8J5JIZ6"/>
<feature type="compositionally biased region" description="Polar residues" evidence="1">
    <location>
        <begin position="495"/>
        <end position="508"/>
    </location>
</feature>
<feature type="compositionally biased region" description="Low complexity" evidence="1">
    <location>
        <begin position="370"/>
        <end position="383"/>
    </location>
</feature>
<gene>
    <name evidence="2" type="ORF">Hamer_G021072</name>
</gene>
<dbReference type="EMBL" id="JAHLQT010033419">
    <property type="protein sequence ID" value="KAG7159332.1"/>
    <property type="molecule type" value="Genomic_DNA"/>
</dbReference>
<proteinExistence type="predicted"/>
<sequence length="557" mass="60252">MRSGQYKLVGAGLRGTDSQVTVGHFRSSQSDLLPTESPVGDFPHMNSLVVTKSKLSDSRSLNKSCENLSSTGGTRSAVTRVEQRVKSLLQRGDSRPRNGHDAAPAATAEDVWQYGHVVTLPRRPRLSLALSHSALHHLSSDTASCISASSGYSSSSSSSYGSFKSSTSSSCSTLPRKKSRSECGGMSSEGDMPPPLTRSCTLVDNPMYDVTPATDPRTFNRNKSPKRRSSPSPRHEPIYDLTPDSDPYSLDTCDRRRRSPSTHDPIYDVIPGGDPNSSYHRESRSQGHDNHLYDLVRPSRLLTPDSGTHGGLDSLEESALDSLDCSDPQNGMLEDEMVKEEDQVAKECREYFERRLKNSETLKKRWSMCSSDSGADSGDSDLSPTSHLTAGPPSIASNTSSTSTASNTSSHTSSTTQVNASTKKTPLDQKMEFLRKEITSLLLPLPPPSPPTPLLPNTLLPQHPSSPTPSSPETPSLPTNTPPPPPRPLLIVINTAPSFPPTHNSHPSKTPLPYLSTHPPTHLDEPVQQLRSLTEFFPFGSVNVGVVPGCELDDNVA</sequence>
<dbReference type="Proteomes" id="UP000747542">
    <property type="component" value="Unassembled WGS sequence"/>
</dbReference>
<organism evidence="2 3">
    <name type="scientific">Homarus americanus</name>
    <name type="common">American lobster</name>
    <dbReference type="NCBI Taxonomy" id="6706"/>
    <lineage>
        <taxon>Eukaryota</taxon>
        <taxon>Metazoa</taxon>
        <taxon>Ecdysozoa</taxon>
        <taxon>Arthropoda</taxon>
        <taxon>Crustacea</taxon>
        <taxon>Multicrustacea</taxon>
        <taxon>Malacostraca</taxon>
        <taxon>Eumalacostraca</taxon>
        <taxon>Eucarida</taxon>
        <taxon>Decapoda</taxon>
        <taxon>Pleocyemata</taxon>
        <taxon>Astacidea</taxon>
        <taxon>Nephropoidea</taxon>
        <taxon>Nephropidae</taxon>
        <taxon>Homarus</taxon>
    </lineage>
</organism>
<evidence type="ECO:0000256" key="1">
    <source>
        <dbReference type="SAM" id="MobiDB-lite"/>
    </source>
</evidence>
<feature type="compositionally biased region" description="Basic and acidic residues" evidence="1">
    <location>
        <begin position="279"/>
        <end position="290"/>
    </location>
</feature>
<evidence type="ECO:0000313" key="3">
    <source>
        <dbReference type="Proteomes" id="UP000747542"/>
    </source>
</evidence>